<name>A0ABN2MHI0_9MICO</name>
<evidence type="ECO:0000256" key="1">
    <source>
        <dbReference type="SAM" id="SignalP"/>
    </source>
</evidence>
<keyword evidence="1" id="KW-0732">Signal</keyword>
<feature type="chain" id="PRO_5045235225" evidence="1">
    <location>
        <begin position="35"/>
        <end position="249"/>
    </location>
</feature>
<keyword evidence="3" id="KW-1185">Reference proteome</keyword>
<feature type="signal peptide" evidence="1">
    <location>
        <begin position="1"/>
        <end position="34"/>
    </location>
</feature>
<evidence type="ECO:0000313" key="2">
    <source>
        <dbReference type="EMBL" id="GAA1826759.1"/>
    </source>
</evidence>
<reference evidence="2 3" key="1">
    <citation type="journal article" date="2019" name="Int. J. Syst. Evol. Microbiol.">
        <title>The Global Catalogue of Microorganisms (GCM) 10K type strain sequencing project: providing services to taxonomists for standard genome sequencing and annotation.</title>
        <authorList>
            <consortium name="The Broad Institute Genomics Platform"/>
            <consortium name="The Broad Institute Genome Sequencing Center for Infectious Disease"/>
            <person name="Wu L."/>
            <person name="Ma J."/>
        </authorList>
    </citation>
    <scope>NUCLEOTIDE SEQUENCE [LARGE SCALE GENOMIC DNA]</scope>
    <source>
        <strain evidence="2 3">JCM 14323</strain>
    </source>
</reference>
<evidence type="ECO:0000313" key="3">
    <source>
        <dbReference type="Proteomes" id="UP001501746"/>
    </source>
</evidence>
<proteinExistence type="predicted"/>
<sequence>MTRSARHRTLSLLTAVPALLTLLLVGCTASPAGADEPTAAASDPVDAIVSIPAPEFAPVPAPDQPLSEAQSEAERITQLELKWQGVLAQYPDAVRPEVAFEGYLTDEDEAAVLGACYEDADLSVVPSTPADTAGYSGLNYSASTEADLIAGWACNAAHSTKATTPPPNDDELGWVYDYLTSFYAPCLEANGITVESAPDRDAWIESWPEFGWFPSAAADQRFLDREMDAALHEACPDPGTYRLEHRERS</sequence>
<dbReference type="EMBL" id="BAAANK010000002">
    <property type="protein sequence ID" value="GAA1826759.1"/>
    <property type="molecule type" value="Genomic_DNA"/>
</dbReference>
<dbReference type="PROSITE" id="PS51257">
    <property type="entry name" value="PROKAR_LIPOPROTEIN"/>
    <property type="match status" value="1"/>
</dbReference>
<dbReference type="Proteomes" id="UP001501746">
    <property type="component" value="Unassembled WGS sequence"/>
</dbReference>
<comment type="caution">
    <text evidence="2">The sequence shown here is derived from an EMBL/GenBank/DDBJ whole genome shotgun (WGS) entry which is preliminary data.</text>
</comment>
<organism evidence="2 3">
    <name type="scientific">Agromyces salentinus</name>
    <dbReference type="NCBI Taxonomy" id="269421"/>
    <lineage>
        <taxon>Bacteria</taxon>
        <taxon>Bacillati</taxon>
        <taxon>Actinomycetota</taxon>
        <taxon>Actinomycetes</taxon>
        <taxon>Micrococcales</taxon>
        <taxon>Microbacteriaceae</taxon>
        <taxon>Agromyces</taxon>
    </lineage>
</organism>
<accession>A0ABN2MHI0</accession>
<protein>
    <submittedName>
        <fullName evidence="2">Uncharacterized protein</fullName>
    </submittedName>
</protein>
<gene>
    <name evidence="2" type="ORF">GCM10009750_07760</name>
</gene>